<dbReference type="PANTHER" id="PTHR47691:SF3">
    <property type="entry name" value="HTH-TYPE TRANSCRIPTIONAL REGULATOR RV0890C-RELATED"/>
    <property type="match status" value="1"/>
</dbReference>
<keyword evidence="2" id="KW-1185">Reference proteome</keyword>
<dbReference type="KEGG" id="psuu:Psuf_067030"/>
<reference evidence="1 2" key="1">
    <citation type="submission" date="2020-03" db="EMBL/GenBank/DDBJ databases">
        <title>Whole genome shotgun sequence of Phytohabitans suffuscus NBRC 105367.</title>
        <authorList>
            <person name="Komaki H."/>
            <person name="Tamura T."/>
        </authorList>
    </citation>
    <scope>NUCLEOTIDE SEQUENCE [LARGE SCALE GENOMIC DNA]</scope>
    <source>
        <strain evidence="1 2">NBRC 105367</strain>
    </source>
</reference>
<dbReference type="AlphaFoldDB" id="A0A6F8YTB1"/>
<dbReference type="InterPro" id="IPR011990">
    <property type="entry name" value="TPR-like_helical_dom_sf"/>
</dbReference>
<reference evidence="1 2" key="2">
    <citation type="submission" date="2020-03" db="EMBL/GenBank/DDBJ databases">
        <authorList>
            <person name="Ichikawa N."/>
            <person name="Kimura A."/>
            <person name="Kitahashi Y."/>
            <person name="Uohara A."/>
        </authorList>
    </citation>
    <scope>NUCLEOTIDE SEQUENCE [LARGE SCALE GENOMIC DNA]</scope>
    <source>
        <strain evidence="1 2">NBRC 105367</strain>
    </source>
</reference>
<accession>A0A6F8YTB1</accession>
<dbReference type="PANTHER" id="PTHR47691">
    <property type="entry name" value="REGULATOR-RELATED"/>
    <property type="match status" value="1"/>
</dbReference>
<dbReference type="RefSeq" id="WP_173161234.1">
    <property type="nucleotide sequence ID" value="NZ_AP022871.1"/>
</dbReference>
<protein>
    <recommendedName>
        <fullName evidence="3">MalT-like TPR region domain-containing protein</fullName>
    </recommendedName>
</protein>
<evidence type="ECO:0000313" key="2">
    <source>
        <dbReference type="Proteomes" id="UP000503011"/>
    </source>
</evidence>
<evidence type="ECO:0000313" key="1">
    <source>
        <dbReference type="EMBL" id="BCB89390.1"/>
    </source>
</evidence>
<dbReference type="Gene3D" id="1.25.40.10">
    <property type="entry name" value="Tetratricopeptide repeat domain"/>
    <property type="match status" value="1"/>
</dbReference>
<dbReference type="EMBL" id="AP022871">
    <property type="protein sequence ID" value="BCB89390.1"/>
    <property type="molecule type" value="Genomic_DNA"/>
</dbReference>
<dbReference type="Proteomes" id="UP000503011">
    <property type="component" value="Chromosome"/>
</dbReference>
<sequence>MLDTVAAYAAERLAEADESTVTRRAHADYFLALATAADPHLRGPEQLAWLGALSAEHDNLQAALGWAVSAGDVETAMRLLAALATYLWMRGTRAVAGDLANAVLDQVTDGPPPGLENAYVLCVLAAAASTTGRTAYRRHIEAAQSIAVSSPQPLHPVTTFLRSMVGWGTDPEIQNALVQRGLTSADPWEAAAAHLIRGYPYLFLRADPAAAEREFGLAAEGFRTLGERWGQSLALGSLAGLADIQGEHARAVAFADEALVLLRELEAVEELCDLYCDRGNYRVRLAVATSADPSTARVDFEQAARMAQRAGLPGYVAIASRGLADIAYLVGDVGLARRHYEQALADIDVSWIAGATNRVEALVGLARVAMAEGALDEARACCLHATELAVRIGMSPLYLRAIDVFADIVLATGDPARAASLLGAAAALRGPAEAGNARQARAVRLALGDETFERIYGSAARLDHGAALRLVGVPHEVVAASPAIADQVSAG</sequence>
<dbReference type="SUPFAM" id="SSF48452">
    <property type="entry name" value="TPR-like"/>
    <property type="match status" value="1"/>
</dbReference>
<proteinExistence type="predicted"/>
<gene>
    <name evidence="1" type="ORF">Psuf_067030</name>
</gene>
<evidence type="ECO:0008006" key="3">
    <source>
        <dbReference type="Google" id="ProtNLM"/>
    </source>
</evidence>
<name>A0A6F8YTB1_9ACTN</name>
<organism evidence="1 2">
    <name type="scientific">Phytohabitans suffuscus</name>
    <dbReference type="NCBI Taxonomy" id="624315"/>
    <lineage>
        <taxon>Bacteria</taxon>
        <taxon>Bacillati</taxon>
        <taxon>Actinomycetota</taxon>
        <taxon>Actinomycetes</taxon>
        <taxon>Micromonosporales</taxon>
        <taxon>Micromonosporaceae</taxon>
    </lineage>
</organism>